<sequence>MRCSDYSLTRKKNLEKKYAQLLEESHRLSHTNRKASDLKRAEAEEVLTQIKAIEKESAEP</sequence>
<dbReference type="EMBL" id="CP042913">
    <property type="protein sequence ID" value="QEG37583.1"/>
    <property type="molecule type" value="Genomic_DNA"/>
</dbReference>
<evidence type="ECO:0000313" key="1">
    <source>
        <dbReference type="EMBL" id="QEG37583.1"/>
    </source>
</evidence>
<dbReference type="Proteomes" id="UP000323917">
    <property type="component" value="Chromosome"/>
</dbReference>
<evidence type="ECO:0008006" key="3">
    <source>
        <dbReference type="Google" id="ProtNLM"/>
    </source>
</evidence>
<keyword evidence="2" id="KW-1185">Reference proteome</keyword>
<proteinExistence type="predicted"/>
<dbReference type="KEGG" id="bgok:Pr1d_49290"/>
<protein>
    <recommendedName>
        <fullName evidence="3">Lacal_2735 family protein</fullName>
    </recommendedName>
</protein>
<dbReference type="RefSeq" id="WP_210417813.1">
    <property type="nucleotide sequence ID" value="NZ_CP042913.1"/>
</dbReference>
<gene>
    <name evidence="1" type="ORF">Pr1d_49290</name>
</gene>
<dbReference type="InterPro" id="IPR045493">
    <property type="entry name" value="DUF6435"/>
</dbReference>
<evidence type="ECO:0000313" key="2">
    <source>
        <dbReference type="Proteomes" id="UP000323917"/>
    </source>
</evidence>
<accession>A0A5B9QUJ2</accession>
<name>A0A5B9QUJ2_9BACT</name>
<dbReference type="AlphaFoldDB" id="A0A5B9QUJ2"/>
<reference evidence="1 2" key="1">
    <citation type="submission" date="2019-08" db="EMBL/GenBank/DDBJ databases">
        <title>Deep-cultivation of Planctomycetes and their phenomic and genomic characterization uncovers novel biology.</title>
        <authorList>
            <person name="Wiegand S."/>
            <person name="Jogler M."/>
            <person name="Boedeker C."/>
            <person name="Pinto D."/>
            <person name="Vollmers J."/>
            <person name="Rivas-Marin E."/>
            <person name="Kohn T."/>
            <person name="Peeters S.H."/>
            <person name="Heuer A."/>
            <person name="Rast P."/>
            <person name="Oberbeckmann S."/>
            <person name="Bunk B."/>
            <person name="Jeske O."/>
            <person name="Meyerdierks A."/>
            <person name="Storesund J.E."/>
            <person name="Kallscheuer N."/>
            <person name="Luecker S."/>
            <person name="Lage O.M."/>
            <person name="Pohl T."/>
            <person name="Merkel B.J."/>
            <person name="Hornburger P."/>
            <person name="Mueller R.-W."/>
            <person name="Bruemmer F."/>
            <person name="Labrenz M."/>
            <person name="Spormann A.M."/>
            <person name="Op den Camp H."/>
            <person name="Overmann J."/>
            <person name="Amann R."/>
            <person name="Jetten M.S.M."/>
            <person name="Mascher T."/>
            <person name="Medema M.H."/>
            <person name="Devos D.P."/>
            <person name="Kaster A.-K."/>
            <person name="Ovreas L."/>
            <person name="Rohde M."/>
            <person name="Galperin M.Y."/>
            <person name="Jogler C."/>
        </authorList>
    </citation>
    <scope>NUCLEOTIDE SEQUENCE [LARGE SCALE GENOMIC DNA]</scope>
    <source>
        <strain evidence="1 2">Pr1d</strain>
    </source>
</reference>
<organism evidence="1 2">
    <name type="scientific">Bythopirellula goksoeyrii</name>
    <dbReference type="NCBI Taxonomy" id="1400387"/>
    <lineage>
        <taxon>Bacteria</taxon>
        <taxon>Pseudomonadati</taxon>
        <taxon>Planctomycetota</taxon>
        <taxon>Planctomycetia</taxon>
        <taxon>Pirellulales</taxon>
        <taxon>Lacipirellulaceae</taxon>
        <taxon>Bythopirellula</taxon>
    </lineage>
</organism>
<dbReference type="NCBIfam" id="NF033487">
    <property type="entry name" value="Lacal_2735_fam"/>
    <property type="match status" value="1"/>
</dbReference>